<organism evidence="1 2">
    <name type="scientific">Rotaria magnacalcarata</name>
    <dbReference type="NCBI Taxonomy" id="392030"/>
    <lineage>
        <taxon>Eukaryota</taxon>
        <taxon>Metazoa</taxon>
        <taxon>Spiralia</taxon>
        <taxon>Gnathifera</taxon>
        <taxon>Rotifera</taxon>
        <taxon>Eurotatoria</taxon>
        <taxon>Bdelloidea</taxon>
        <taxon>Philodinida</taxon>
        <taxon>Philodinidae</taxon>
        <taxon>Rotaria</taxon>
    </lineage>
</organism>
<evidence type="ECO:0000313" key="2">
    <source>
        <dbReference type="Proteomes" id="UP000663866"/>
    </source>
</evidence>
<dbReference type="Proteomes" id="UP000663866">
    <property type="component" value="Unassembled WGS sequence"/>
</dbReference>
<evidence type="ECO:0000313" key="1">
    <source>
        <dbReference type="EMBL" id="CAF4662361.1"/>
    </source>
</evidence>
<name>A0A821GC26_9BILA</name>
<proteinExistence type="predicted"/>
<sequence>MSELKPDSLEALERLISEQTSYIDEVDKQIA</sequence>
<comment type="caution">
    <text evidence="1">The sequence shown here is derived from an EMBL/GenBank/DDBJ whole genome shotgun (WGS) entry which is preliminary data.</text>
</comment>
<accession>A0A821GC26</accession>
<dbReference type="EMBL" id="CAJOBG010090180">
    <property type="protein sequence ID" value="CAF4662361.1"/>
    <property type="molecule type" value="Genomic_DNA"/>
</dbReference>
<protein>
    <submittedName>
        <fullName evidence="1">Uncharacterized protein</fullName>
    </submittedName>
</protein>
<feature type="non-terminal residue" evidence="1">
    <location>
        <position position="31"/>
    </location>
</feature>
<dbReference type="AlphaFoldDB" id="A0A821GC26"/>
<reference evidence="1" key="1">
    <citation type="submission" date="2021-02" db="EMBL/GenBank/DDBJ databases">
        <authorList>
            <person name="Nowell W R."/>
        </authorList>
    </citation>
    <scope>NUCLEOTIDE SEQUENCE</scope>
</reference>
<gene>
    <name evidence="1" type="ORF">OVN521_LOCUS47140</name>
</gene>
<keyword evidence="2" id="KW-1185">Reference proteome</keyword>